<dbReference type="Pfam" id="PF04796">
    <property type="entry name" value="RepA_C"/>
    <property type="match status" value="1"/>
</dbReference>
<comment type="caution">
    <text evidence="1">The sequence shown here is derived from an EMBL/GenBank/DDBJ whole genome shotgun (WGS) entry which is preliminary data.</text>
</comment>
<organism evidence="1 2">
    <name type="scientific">Belnapia arida</name>
    <dbReference type="NCBI Taxonomy" id="2804533"/>
    <lineage>
        <taxon>Bacteria</taxon>
        <taxon>Pseudomonadati</taxon>
        <taxon>Pseudomonadota</taxon>
        <taxon>Alphaproteobacteria</taxon>
        <taxon>Acetobacterales</taxon>
        <taxon>Roseomonadaceae</taxon>
        <taxon>Belnapia</taxon>
    </lineage>
</organism>
<proteinExistence type="predicted"/>
<accession>A0ABS1UFZ8</accession>
<dbReference type="Proteomes" id="UP000660885">
    <property type="component" value="Unassembled WGS sequence"/>
</dbReference>
<name>A0ABS1UFZ8_9PROT</name>
<evidence type="ECO:0000313" key="2">
    <source>
        <dbReference type="Proteomes" id="UP000660885"/>
    </source>
</evidence>
<evidence type="ECO:0000313" key="1">
    <source>
        <dbReference type="EMBL" id="MBL6082211.1"/>
    </source>
</evidence>
<dbReference type="RefSeq" id="WP_202835423.1">
    <property type="nucleotide sequence ID" value="NZ_JAETWB010000053.1"/>
</dbReference>
<dbReference type="InterPro" id="IPR006881">
    <property type="entry name" value="RepA_C"/>
</dbReference>
<sequence length="332" mass="36922">MSDDEEPDYGVRRLVLVHGRDQARQMVEPERKKLVDIAAEVMGDDAGKIGITYTGFCLTALPHKRLPDDEVWKKVGHRVTLLVQPGHMKIGRAQPRLFGVPYGARARMILLYLQTEAVRTGGREIELGRSMRDWLGRMGMTHGGTTGKILREQATRIAACSLRFFWEGEDSSGFDKGGFVRSGLRFHLNGDGVQDDLWQDRVVLDEVFYEALQKHPVPLREAALRQLSDRSTSLDLYIWLAYRLQSLSKPTPIRWAALREQFGSGYAKIGAFKRDFVKALAPAIAAYPEANVRLADEGVVLHPSPPPVAKRIVAIPTLSRCLVPGFGGAGHG</sequence>
<keyword evidence="2" id="KW-1185">Reference proteome</keyword>
<reference evidence="1 2" key="1">
    <citation type="submission" date="2021-01" db="EMBL/GenBank/DDBJ databases">
        <title>Belnapia mucosa sp. nov. and Belnapia arida sp. nov., isolated from the Tabernas Desert (Almeria, Spain).</title>
        <authorList>
            <person name="Molina-Menor E."/>
            <person name="Vidal-Verdu A."/>
            <person name="Calonge A."/>
            <person name="Satari L."/>
            <person name="Pereto J."/>
            <person name="Porcar M."/>
        </authorList>
    </citation>
    <scope>NUCLEOTIDE SEQUENCE [LARGE SCALE GENOMIC DNA]</scope>
    <source>
        <strain evidence="1 2">T18</strain>
    </source>
</reference>
<dbReference type="EMBL" id="JAETWB010000053">
    <property type="protein sequence ID" value="MBL6082211.1"/>
    <property type="molecule type" value="Genomic_DNA"/>
</dbReference>
<protein>
    <submittedName>
        <fullName evidence="1">Pirin</fullName>
    </submittedName>
</protein>
<gene>
    <name evidence="1" type="ORF">JMJ56_29995</name>
</gene>